<keyword evidence="4" id="KW-0677">Repeat</keyword>
<evidence type="ECO:0000256" key="1">
    <source>
        <dbReference type="ARBA" id="ARBA00005417"/>
    </source>
</evidence>
<dbReference type="GO" id="GO:0016887">
    <property type="term" value="F:ATP hydrolysis activity"/>
    <property type="evidence" value="ECO:0007669"/>
    <property type="project" value="InterPro"/>
</dbReference>
<dbReference type="AlphaFoldDB" id="A0A7W6B8H2"/>
<evidence type="ECO:0000256" key="7">
    <source>
        <dbReference type="ARBA" id="ARBA00023136"/>
    </source>
</evidence>
<dbReference type="Pfam" id="PF00005">
    <property type="entry name" value="ABC_tran"/>
    <property type="match status" value="2"/>
</dbReference>
<dbReference type="RefSeq" id="WP_183604934.1">
    <property type="nucleotide sequence ID" value="NZ_JACIDG010000014.1"/>
</dbReference>
<dbReference type="InterPro" id="IPR050107">
    <property type="entry name" value="ABC_carbohydrate_import_ATPase"/>
</dbReference>
<dbReference type="Gene3D" id="3.40.50.300">
    <property type="entry name" value="P-loop containing nucleotide triphosphate hydrolases"/>
    <property type="match status" value="2"/>
</dbReference>
<dbReference type="SUPFAM" id="SSF52540">
    <property type="entry name" value="P-loop containing nucleoside triphosphate hydrolases"/>
    <property type="match status" value="2"/>
</dbReference>
<proteinExistence type="inferred from homology"/>
<evidence type="ECO:0000256" key="6">
    <source>
        <dbReference type="ARBA" id="ARBA00022840"/>
    </source>
</evidence>
<dbReference type="GO" id="GO:0005524">
    <property type="term" value="F:ATP binding"/>
    <property type="evidence" value="ECO:0007669"/>
    <property type="project" value="UniProtKB-KW"/>
</dbReference>
<dbReference type="InterPro" id="IPR017871">
    <property type="entry name" value="ABC_transporter-like_CS"/>
</dbReference>
<dbReference type="EMBL" id="JACIDG010000014">
    <property type="protein sequence ID" value="MBB3917618.1"/>
    <property type="molecule type" value="Genomic_DNA"/>
</dbReference>
<evidence type="ECO:0000256" key="3">
    <source>
        <dbReference type="ARBA" id="ARBA00022597"/>
    </source>
</evidence>
<dbReference type="PANTHER" id="PTHR43790">
    <property type="entry name" value="CARBOHYDRATE TRANSPORT ATP-BINDING PROTEIN MG119-RELATED"/>
    <property type="match status" value="1"/>
</dbReference>
<evidence type="ECO:0000259" key="8">
    <source>
        <dbReference type="PROSITE" id="PS50893"/>
    </source>
</evidence>
<reference evidence="9 10" key="1">
    <citation type="submission" date="2020-08" db="EMBL/GenBank/DDBJ databases">
        <title>Genomic Encyclopedia of Type Strains, Phase IV (KMG-IV): sequencing the most valuable type-strain genomes for metagenomic binning, comparative biology and taxonomic classification.</title>
        <authorList>
            <person name="Goeker M."/>
        </authorList>
    </citation>
    <scope>NUCLEOTIDE SEQUENCE [LARGE SCALE GENOMIC DNA]</scope>
    <source>
        <strain evidence="9 10">DSM 19331</strain>
    </source>
</reference>
<dbReference type="Proteomes" id="UP000545490">
    <property type="component" value="Unassembled WGS sequence"/>
</dbReference>
<keyword evidence="6" id="KW-0067">ATP-binding</keyword>
<dbReference type="PROSITE" id="PS00211">
    <property type="entry name" value="ABC_TRANSPORTER_1"/>
    <property type="match status" value="1"/>
</dbReference>
<dbReference type="InterPro" id="IPR003439">
    <property type="entry name" value="ABC_transporter-like_ATP-bd"/>
</dbReference>
<comment type="similarity">
    <text evidence="1">Belongs to the ABC transporter superfamily.</text>
</comment>
<dbReference type="PANTHER" id="PTHR43790:SF9">
    <property type="entry name" value="GALACTOFURANOSE TRANSPORTER ATP-BINDING PROTEIN YTFR"/>
    <property type="match status" value="1"/>
</dbReference>
<keyword evidence="7" id="KW-0472">Membrane</keyword>
<keyword evidence="2" id="KW-0813">Transport</keyword>
<dbReference type="SMART" id="SM00382">
    <property type="entry name" value="AAA"/>
    <property type="match status" value="1"/>
</dbReference>
<comment type="caution">
    <text evidence="9">The sequence shown here is derived from an EMBL/GenBank/DDBJ whole genome shotgun (WGS) entry which is preliminary data.</text>
</comment>
<protein>
    <submittedName>
        <fullName evidence="9">ABC-type sugar transport system ATPase subunit</fullName>
    </submittedName>
</protein>
<sequence>MATPLIELKDLAKDFAGIQVLKGISLSFERGEIHGLLGENGAGKSTLIKILTGVYSPSSGEILLDGKPIHVHRPVDAHSHGLGAVYQDSELAGSMTVAENILLGNEPSRVWINRRKIRQEAAEIMRQIGLDLDPDRKASTLTAAQMQMVTLATLFHRRYKLIILDEPTARLSAGESELLFKMIATFKQSGITIVYISHRLHEVKLLCDRATILRDGRVSGTLERGKIDEDVVTQLMVNRSSADLQIENRGLRQEKVVLELKSLSTSRLAPLSLTVRAGEILGVTGPLGAGMEQIEKCLGGLSVYDGEIVIDGAVKIIRKPGDALKAGIALIPEERRKQALFPSLSMAENVSLPALSKLTQFGLVHGAAKRNYAKGIIERLAIYPNAPDRPIRYFSGGNQQKAVIGKWLERKAKVYVFVEPTSGVDVGAIRQIYEIILKMAESGAAVIVISTSVKELLALCETIMVVHDGTVSAHVPRSAVDRDGLLAMTISKDAQPKTGMAISA</sequence>
<organism evidence="9 10">
    <name type="scientific">Rhizobium fabae</name>
    <dbReference type="NCBI Taxonomy" id="573179"/>
    <lineage>
        <taxon>Bacteria</taxon>
        <taxon>Pseudomonadati</taxon>
        <taxon>Pseudomonadota</taxon>
        <taxon>Alphaproteobacteria</taxon>
        <taxon>Hyphomicrobiales</taxon>
        <taxon>Rhizobiaceae</taxon>
        <taxon>Rhizobium/Agrobacterium group</taxon>
        <taxon>Rhizobium</taxon>
    </lineage>
</organism>
<evidence type="ECO:0000256" key="5">
    <source>
        <dbReference type="ARBA" id="ARBA00022741"/>
    </source>
</evidence>
<feature type="domain" description="ABC transporter" evidence="8">
    <location>
        <begin position="251"/>
        <end position="493"/>
    </location>
</feature>
<evidence type="ECO:0000256" key="2">
    <source>
        <dbReference type="ARBA" id="ARBA00022448"/>
    </source>
</evidence>
<gene>
    <name evidence="9" type="ORF">GGQ65_004937</name>
</gene>
<dbReference type="CDD" id="cd03215">
    <property type="entry name" value="ABC_Carb_Monos_II"/>
    <property type="match status" value="1"/>
</dbReference>
<dbReference type="CDD" id="cd03216">
    <property type="entry name" value="ABC_Carb_Monos_I"/>
    <property type="match status" value="1"/>
</dbReference>
<dbReference type="PROSITE" id="PS50893">
    <property type="entry name" value="ABC_TRANSPORTER_2"/>
    <property type="match status" value="2"/>
</dbReference>
<dbReference type="InterPro" id="IPR003593">
    <property type="entry name" value="AAA+_ATPase"/>
</dbReference>
<dbReference type="InterPro" id="IPR027417">
    <property type="entry name" value="P-loop_NTPase"/>
</dbReference>
<feature type="domain" description="ABC transporter" evidence="8">
    <location>
        <begin position="6"/>
        <end position="240"/>
    </location>
</feature>
<name>A0A7W6B8H2_9HYPH</name>
<evidence type="ECO:0000313" key="10">
    <source>
        <dbReference type="Proteomes" id="UP000545490"/>
    </source>
</evidence>
<evidence type="ECO:0000256" key="4">
    <source>
        <dbReference type="ARBA" id="ARBA00022737"/>
    </source>
</evidence>
<keyword evidence="5" id="KW-0547">Nucleotide-binding</keyword>
<evidence type="ECO:0000313" key="9">
    <source>
        <dbReference type="EMBL" id="MBB3917618.1"/>
    </source>
</evidence>
<accession>A0A7W6B8H2</accession>
<keyword evidence="3 9" id="KW-0762">Sugar transport</keyword>